<gene>
    <name evidence="2" type="ORF">BDK89_2111</name>
</gene>
<keyword evidence="1" id="KW-0812">Transmembrane</keyword>
<feature type="transmembrane region" description="Helical" evidence="1">
    <location>
        <begin position="199"/>
        <end position="221"/>
    </location>
</feature>
<proteinExistence type="predicted"/>
<feature type="transmembrane region" description="Helical" evidence="1">
    <location>
        <begin position="21"/>
        <end position="38"/>
    </location>
</feature>
<feature type="transmembrane region" description="Helical" evidence="1">
    <location>
        <begin position="233"/>
        <end position="249"/>
    </location>
</feature>
<feature type="transmembrane region" description="Helical" evidence="1">
    <location>
        <begin position="369"/>
        <end position="388"/>
    </location>
</feature>
<feature type="transmembrane region" description="Helical" evidence="1">
    <location>
        <begin position="161"/>
        <end position="179"/>
    </location>
</feature>
<sequence length="541" mass="58160">MTTADTASRAPSALRSFARRLDVLATFLVCFPIGWHAVRAAASDWVPIGDDAYFTLRSMDVATEHHPWLGAWSSGSVGVDRSVNNLGPLQLDLLAPFTRIAPSGGTAIAVGLINIAAVVVAAWLLGRIGGRRATLVSMVPIGLLTWTMGSEMLITPRQHQFLLLTYLCFLVAAWAAAAGDRWAMVPAVATASLLTQTHLSYPILVASVGAVAVAGQVAAWWRSDERSRWIRPWTTSAVLAVVLWWQTAYDQLFVWGNFTDVLASPGTGEQPGLRTAASIVGGMLFDPGSYVRRGYADFDPELLDSTVAAAAVILLTIGLAALAMFAFLRRRPAAAAGFAVATAAVGAAVIDASQLPITVFGLTPFNYRWLWPTATFLLIGATVALSRLDTVDRWLDDRRASFGVVGVVGLLTLANVPVSLQVPDVGRYEMDQAGVASLMEQLDDVPLDGPVVIDQTNMYFGHSYGYPTAVVLRARGVDYRFISEMQERRFGADRVADGTETTTLVLWAGADAEERRDDPSTVVWVDVDPPVAVELIEEGTP</sequence>
<accession>A0A4R7I060</accession>
<evidence type="ECO:0000256" key="1">
    <source>
        <dbReference type="SAM" id="Phobius"/>
    </source>
</evidence>
<reference evidence="2 3" key="1">
    <citation type="submission" date="2019-03" db="EMBL/GenBank/DDBJ databases">
        <title>Sequencing the genomes of 1000 actinobacteria strains.</title>
        <authorList>
            <person name="Klenk H.-P."/>
        </authorList>
    </citation>
    <scope>NUCLEOTIDE SEQUENCE [LARGE SCALE GENOMIC DNA]</scope>
    <source>
        <strain evidence="2 3">DSM 18936</strain>
    </source>
</reference>
<dbReference type="AlphaFoldDB" id="A0A4R7I060"/>
<evidence type="ECO:0000313" key="2">
    <source>
        <dbReference type="EMBL" id="TDT16520.1"/>
    </source>
</evidence>
<dbReference type="RefSeq" id="WP_133868891.1">
    <property type="nucleotide sequence ID" value="NZ_SOAU01000001.1"/>
</dbReference>
<keyword evidence="1" id="KW-1133">Transmembrane helix</keyword>
<feature type="transmembrane region" description="Helical" evidence="1">
    <location>
        <begin position="335"/>
        <end position="357"/>
    </location>
</feature>
<feature type="transmembrane region" description="Helical" evidence="1">
    <location>
        <begin position="400"/>
        <end position="420"/>
    </location>
</feature>
<feature type="transmembrane region" description="Helical" evidence="1">
    <location>
        <begin position="307"/>
        <end position="328"/>
    </location>
</feature>
<dbReference type="EMBL" id="SOAU01000001">
    <property type="protein sequence ID" value="TDT16520.1"/>
    <property type="molecule type" value="Genomic_DNA"/>
</dbReference>
<feature type="transmembrane region" description="Helical" evidence="1">
    <location>
        <begin position="100"/>
        <end position="125"/>
    </location>
</feature>
<evidence type="ECO:0008006" key="4">
    <source>
        <dbReference type="Google" id="ProtNLM"/>
    </source>
</evidence>
<protein>
    <recommendedName>
        <fullName evidence="4">Dolichyl-phosphate-mannose-protein mannosyltransferase</fullName>
    </recommendedName>
</protein>
<comment type="caution">
    <text evidence="2">The sequence shown here is derived from an EMBL/GenBank/DDBJ whole genome shotgun (WGS) entry which is preliminary data.</text>
</comment>
<evidence type="ECO:0000313" key="3">
    <source>
        <dbReference type="Proteomes" id="UP000294558"/>
    </source>
</evidence>
<keyword evidence="3" id="KW-1185">Reference proteome</keyword>
<dbReference type="OrthoDB" id="4871879at2"/>
<keyword evidence="1" id="KW-0472">Membrane</keyword>
<organism evidence="2 3">
    <name type="scientific">Ilumatobacter fluminis</name>
    <dbReference type="NCBI Taxonomy" id="467091"/>
    <lineage>
        <taxon>Bacteria</taxon>
        <taxon>Bacillati</taxon>
        <taxon>Actinomycetota</taxon>
        <taxon>Acidimicrobiia</taxon>
        <taxon>Acidimicrobiales</taxon>
        <taxon>Ilumatobacteraceae</taxon>
        <taxon>Ilumatobacter</taxon>
    </lineage>
</organism>
<name>A0A4R7I060_9ACTN</name>
<dbReference type="Proteomes" id="UP000294558">
    <property type="component" value="Unassembled WGS sequence"/>
</dbReference>